<evidence type="ECO:0000313" key="2">
    <source>
        <dbReference type="Proteomes" id="UP000194841"/>
    </source>
</evidence>
<dbReference type="SUPFAM" id="SSF82171">
    <property type="entry name" value="DPP6 N-terminal domain-like"/>
    <property type="match status" value="1"/>
</dbReference>
<protein>
    <recommendedName>
        <fullName evidence="3">DUF4397 domain-containing protein</fullName>
    </recommendedName>
</protein>
<dbReference type="EMBL" id="MWPV01000002">
    <property type="protein sequence ID" value="OUL57941.1"/>
    <property type="molecule type" value="Genomic_DNA"/>
</dbReference>
<dbReference type="PROSITE" id="PS51257">
    <property type="entry name" value="PROKAR_LIPOPROTEIN"/>
    <property type="match status" value="1"/>
</dbReference>
<evidence type="ECO:0000313" key="1">
    <source>
        <dbReference type="EMBL" id="OUL57941.1"/>
    </source>
</evidence>
<sequence length="237" mass="26252">MKTQALVFMTVLTLLTGCEEQTYQANVRAVNLANDELTVRWHDDNRSAKVALTKDGNALLYGHASDGFTFTNQAAQGNVFTFDSQTYLAEPVVAPTSFAFTDTESYLIFTYGDPDSLGEQKAEMGAIYLYQEDISDEKYRFNVLHTYFPMMADVDVYLNGVLIEEDLSYGDGAGFFTVSIDKTQLVVVKANYPVNSPNPLLSKTLEPDSGKLQVVFIAPKESDHAEFSAEAFIVKTP</sequence>
<accession>A0A244CQP7</accession>
<comment type="caution">
    <text evidence="1">The sequence shown here is derived from an EMBL/GenBank/DDBJ whole genome shotgun (WGS) entry which is preliminary data.</text>
</comment>
<dbReference type="RefSeq" id="WP_086743247.1">
    <property type="nucleotide sequence ID" value="NZ_MWPV01000002.1"/>
</dbReference>
<dbReference type="Proteomes" id="UP000194841">
    <property type="component" value="Unassembled WGS sequence"/>
</dbReference>
<name>A0A244CQP7_PSEDV</name>
<dbReference type="AlphaFoldDB" id="A0A244CQP7"/>
<gene>
    <name evidence="1" type="ORF">B1199_06135</name>
</gene>
<dbReference type="OrthoDB" id="6307951at2"/>
<organism evidence="1 2">
    <name type="scientific">Pseudoalteromonas ulvae</name>
    <dbReference type="NCBI Taxonomy" id="107327"/>
    <lineage>
        <taxon>Bacteria</taxon>
        <taxon>Pseudomonadati</taxon>
        <taxon>Pseudomonadota</taxon>
        <taxon>Gammaproteobacteria</taxon>
        <taxon>Alteromonadales</taxon>
        <taxon>Pseudoalteromonadaceae</taxon>
        <taxon>Pseudoalteromonas</taxon>
    </lineage>
</organism>
<evidence type="ECO:0008006" key="3">
    <source>
        <dbReference type="Google" id="ProtNLM"/>
    </source>
</evidence>
<keyword evidence="2" id="KW-1185">Reference proteome</keyword>
<reference evidence="1 2" key="1">
    <citation type="submission" date="2017-02" db="EMBL/GenBank/DDBJ databases">
        <title>Pseudoalteromonas ulvae TC14 Genome.</title>
        <authorList>
            <person name="Molmeret M."/>
        </authorList>
    </citation>
    <scope>NUCLEOTIDE SEQUENCE [LARGE SCALE GENOMIC DNA]</scope>
    <source>
        <strain evidence="1">TC14</strain>
    </source>
</reference>
<proteinExistence type="predicted"/>